<sequence>MSGSQIRPFLAGTSYRDGLHVLDPASVWAVLGPRLTLPDRVALGDAVIRTPRFPGNLGTPSGVRLATPEVLGRIAHAKGRPGRRLLIEALPLLRDGAVSAPESHLRLAIVDAGLPEPELDVDVYDSRGKFLGCSELAYPELKIALEYEGDHHRTETDQWNRDLEKYEDYKQANWEVIRVTKLLLYSRRQKLLTQVRDALVRRGWRG</sequence>
<dbReference type="EMBL" id="CP049933">
    <property type="protein sequence ID" value="QIM17713.1"/>
    <property type="molecule type" value="Genomic_DNA"/>
</dbReference>
<organism evidence="1 2">
    <name type="scientific">Leucobacter coleopterorum</name>
    <dbReference type="NCBI Taxonomy" id="2714933"/>
    <lineage>
        <taxon>Bacteria</taxon>
        <taxon>Bacillati</taxon>
        <taxon>Actinomycetota</taxon>
        <taxon>Actinomycetes</taxon>
        <taxon>Micrococcales</taxon>
        <taxon>Microbacteriaceae</taxon>
        <taxon>Leucobacter</taxon>
    </lineage>
</organism>
<keyword evidence="2" id="KW-1185">Reference proteome</keyword>
<protein>
    <recommendedName>
        <fullName evidence="3">DUF559 domain-containing protein</fullName>
    </recommendedName>
</protein>
<reference evidence="1 2" key="1">
    <citation type="submission" date="2020-03" db="EMBL/GenBank/DDBJ databases">
        <title>Leucobacter sp. nov., isolated from beetles.</title>
        <authorList>
            <person name="Hyun D.-W."/>
            <person name="Bae J.-W."/>
        </authorList>
    </citation>
    <scope>NUCLEOTIDE SEQUENCE [LARGE SCALE GENOMIC DNA]</scope>
    <source>
        <strain evidence="1 2">HDW9A</strain>
    </source>
</reference>
<dbReference type="SUPFAM" id="SSF52980">
    <property type="entry name" value="Restriction endonuclease-like"/>
    <property type="match status" value="1"/>
</dbReference>
<evidence type="ECO:0000313" key="1">
    <source>
        <dbReference type="EMBL" id="QIM17713.1"/>
    </source>
</evidence>
<dbReference type="Proteomes" id="UP000503441">
    <property type="component" value="Chromosome"/>
</dbReference>
<gene>
    <name evidence="1" type="ORF">G7066_01540</name>
</gene>
<dbReference type="Gene3D" id="3.40.960.10">
    <property type="entry name" value="VSR Endonuclease"/>
    <property type="match status" value="1"/>
</dbReference>
<dbReference type="InterPro" id="IPR011335">
    <property type="entry name" value="Restrct_endonuc-II-like"/>
</dbReference>
<accession>A0ABX6JTU9</accession>
<evidence type="ECO:0008006" key="3">
    <source>
        <dbReference type="Google" id="ProtNLM"/>
    </source>
</evidence>
<name>A0ABX6JTU9_9MICO</name>
<evidence type="ECO:0000313" key="2">
    <source>
        <dbReference type="Proteomes" id="UP000503441"/>
    </source>
</evidence>
<proteinExistence type="predicted"/>
<dbReference type="RefSeq" id="WP_166328513.1">
    <property type="nucleotide sequence ID" value="NZ_CP049933.1"/>
</dbReference>